<feature type="transmembrane region" description="Helical" evidence="7">
    <location>
        <begin position="6"/>
        <end position="22"/>
    </location>
</feature>
<protein>
    <submittedName>
        <fullName evidence="9">MgtC/SapB family protein</fullName>
    </submittedName>
</protein>
<comment type="caution">
    <text evidence="9">The sequence shown here is derived from an EMBL/GenBank/DDBJ whole genome shotgun (WGS) entry which is preliminary data.</text>
</comment>
<dbReference type="InterPro" id="IPR003416">
    <property type="entry name" value="MgtC/SapB/SrpB/YhiD_fam"/>
</dbReference>
<feature type="transmembrane region" description="Helical" evidence="7">
    <location>
        <begin position="34"/>
        <end position="55"/>
    </location>
</feature>
<keyword evidence="5 7" id="KW-1133">Transmembrane helix</keyword>
<evidence type="ECO:0000256" key="1">
    <source>
        <dbReference type="ARBA" id="ARBA00004651"/>
    </source>
</evidence>
<name>A0ABS6E1Y5_9FIRM</name>
<keyword evidence="6 7" id="KW-0472">Membrane</keyword>
<evidence type="ECO:0000313" key="10">
    <source>
        <dbReference type="Proteomes" id="UP000749471"/>
    </source>
</evidence>
<feature type="transmembrane region" description="Helical" evidence="7">
    <location>
        <begin position="75"/>
        <end position="94"/>
    </location>
</feature>
<evidence type="ECO:0000259" key="8">
    <source>
        <dbReference type="Pfam" id="PF02308"/>
    </source>
</evidence>
<evidence type="ECO:0000256" key="3">
    <source>
        <dbReference type="ARBA" id="ARBA00022475"/>
    </source>
</evidence>
<sequence length="166" mass="18100">MEKYEVIIRFAFAVLVGGLIGYEREHHNRPAGFITHILVCVGAAITSMIQLHLVQDSLKLMLMYPELANTFKVDTGRIIAQVISGVGFLGAGSIIHEKGSVKGLTTAATLWVVACIGIGVGLGYYFLSIVSAIGVYCVLVVLKRVKFKIQDKRVETDENSKIDMSN</sequence>
<gene>
    <name evidence="9" type="ORF">KQI42_02715</name>
</gene>
<evidence type="ECO:0000256" key="5">
    <source>
        <dbReference type="ARBA" id="ARBA00022989"/>
    </source>
</evidence>
<feature type="transmembrane region" description="Helical" evidence="7">
    <location>
        <begin position="125"/>
        <end position="142"/>
    </location>
</feature>
<dbReference type="PANTHER" id="PTHR33778:SF1">
    <property type="entry name" value="MAGNESIUM TRANSPORTER YHID-RELATED"/>
    <property type="match status" value="1"/>
</dbReference>
<proteinExistence type="inferred from homology"/>
<dbReference type="InterPro" id="IPR049177">
    <property type="entry name" value="MgtC_SapB_SrpB_YhiD_N"/>
</dbReference>
<comment type="subcellular location">
    <subcellularLocation>
        <location evidence="1">Cell membrane</location>
        <topology evidence="1">Multi-pass membrane protein</topology>
    </subcellularLocation>
</comment>
<keyword evidence="10" id="KW-1185">Reference proteome</keyword>
<dbReference type="RefSeq" id="WP_216516490.1">
    <property type="nucleotide sequence ID" value="NZ_JAHLPM010000002.1"/>
</dbReference>
<organism evidence="9 10">
    <name type="scientific">Tissierella simiarum</name>
    <dbReference type="NCBI Taxonomy" id="2841534"/>
    <lineage>
        <taxon>Bacteria</taxon>
        <taxon>Bacillati</taxon>
        <taxon>Bacillota</taxon>
        <taxon>Tissierellia</taxon>
        <taxon>Tissierellales</taxon>
        <taxon>Tissierellaceae</taxon>
        <taxon>Tissierella</taxon>
    </lineage>
</organism>
<accession>A0ABS6E1Y5</accession>
<evidence type="ECO:0000256" key="4">
    <source>
        <dbReference type="ARBA" id="ARBA00022692"/>
    </source>
</evidence>
<evidence type="ECO:0000256" key="7">
    <source>
        <dbReference type="SAM" id="Phobius"/>
    </source>
</evidence>
<reference evidence="9 10" key="1">
    <citation type="submission" date="2021-06" db="EMBL/GenBank/DDBJ databases">
        <authorList>
            <person name="Sun Q."/>
            <person name="Li D."/>
        </authorList>
    </citation>
    <scope>NUCLEOTIDE SEQUENCE [LARGE SCALE GENOMIC DNA]</scope>
    <source>
        <strain evidence="9 10">MSJ-40</strain>
    </source>
</reference>
<keyword evidence="4 7" id="KW-0812">Transmembrane</keyword>
<dbReference type="PANTHER" id="PTHR33778">
    <property type="entry name" value="PROTEIN MGTC"/>
    <property type="match status" value="1"/>
</dbReference>
<evidence type="ECO:0000256" key="2">
    <source>
        <dbReference type="ARBA" id="ARBA00009298"/>
    </source>
</evidence>
<feature type="domain" description="MgtC/SapB/SrpB/YhiD N-terminal" evidence="8">
    <location>
        <begin position="11"/>
        <end position="146"/>
    </location>
</feature>
<dbReference type="Pfam" id="PF02308">
    <property type="entry name" value="MgtC"/>
    <property type="match status" value="1"/>
</dbReference>
<evidence type="ECO:0000256" key="6">
    <source>
        <dbReference type="ARBA" id="ARBA00023136"/>
    </source>
</evidence>
<dbReference type="EMBL" id="JAHLPM010000002">
    <property type="protein sequence ID" value="MBU5436903.1"/>
    <property type="molecule type" value="Genomic_DNA"/>
</dbReference>
<evidence type="ECO:0000313" key="9">
    <source>
        <dbReference type="EMBL" id="MBU5436903.1"/>
    </source>
</evidence>
<dbReference type="Proteomes" id="UP000749471">
    <property type="component" value="Unassembled WGS sequence"/>
</dbReference>
<keyword evidence="3" id="KW-1003">Cell membrane</keyword>
<comment type="similarity">
    <text evidence="2">Belongs to the MgtC/SapB family.</text>
</comment>